<organism evidence="7 8">
    <name type="scientific">Desulfatitalea alkaliphila</name>
    <dbReference type="NCBI Taxonomy" id="2929485"/>
    <lineage>
        <taxon>Bacteria</taxon>
        <taxon>Pseudomonadati</taxon>
        <taxon>Thermodesulfobacteriota</taxon>
        <taxon>Desulfobacteria</taxon>
        <taxon>Desulfobacterales</taxon>
        <taxon>Desulfosarcinaceae</taxon>
        <taxon>Desulfatitalea</taxon>
    </lineage>
</organism>
<dbReference type="FunFam" id="3.40.50.300:FF:000006">
    <property type="entry name" value="DNA-binding transcriptional regulator NtrC"/>
    <property type="match status" value="1"/>
</dbReference>
<dbReference type="RefSeq" id="WP_246914400.1">
    <property type="nucleotide sequence ID" value="NZ_JALJRB010000036.1"/>
</dbReference>
<dbReference type="InterPro" id="IPR011006">
    <property type="entry name" value="CheY-like_superfamily"/>
</dbReference>
<keyword evidence="1" id="KW-0547">Nucleotide-binding</keyword>
<keyword evidence="4" id="KW-0238">DNA-binding</keyword>
<dbReference type="CDD" id="cd00009">
    <property type="entry name" value="AAA"/>
    <property type="match status" value="1"/>
</dbReference>
<evidence type="ECO:0000256" key="1">
    <source>
        <dbReference type="ARBA" id="ARBA00022741"/>
    </source>
</evidence>
<dbReference type="SUPFAM" id="SSF46689">
    <property type="entry name" value="Homeodomain-like"/>
    <property type="match status" value="1"/>
</dbReference>
<dbReference type="Pfam" id="PF25601">
    <property type="entry name" value="AAA_lid_14"/>
    <property type="match status" value="1"/>
</dbReference>
<evidence type="ECO:0000259" key="6">
    <source>
        <dbReference type="PROSITE" id="PS50045"/>
    </source>
</evidence>
<dbReference type="Pfam" id="PF02954">
    <property type="entry name" value="HTH_8"/>
    <property type="match status" value="1"/>
</dbReference>
<dbReference type="GO" id="GO:0043565">
    <property type="term" value="F:sequence-specific DNA binding"/>
    <property type="evidence" value="ECO:0007669"/>
    <property type="project" value="InterPro"/>
</dbReference>
<accession>A0AA41R8B8</accession>
<dbReference type="InterPro" id="IPR025944">
    <property type="entry name" value="Sigma_54_int_dom_CS"/>
</dbReference>
<dbReference type="Gene3D" id="3.40.50.2300">
    <property type="match status" value="1"/>
</dbReference>
<proteinExistence type="predicted"/>
<comment type="caution">
    <text evidence="7">The sequence shown here is derived from an EMBL/GenBank/DDBJ whole genome shotgun (WGS) entry which is preliminary data.</text>
</comment>
<dbReference type="GO" id="GO:0006355">
    <property type="term" value="P:regulation of DNA-templated transcription"/>
    <property type="evidence" value="ECO:0007669"/>
    <property type="project" value="InterPro"/>
</dbReference>
<dbReference type="InterPro" id="IPR058031">
    <property type="entry name" value="AAA_lid_NorR"/>
</dbReference>
<evidence type="ECO:0000313" key="8">
    <source>
        <dbReference type="Proteomes" id="UP001165427"/>
    </source>
</evidence>
<evidence type="ECO:0000256" key="5">
    <source>
        <dbReference type="ARBA" id="ARBA00023163"/>
    </source>
</evidence>
<evidence type="ECO:0000256" key="2">
    <source>
        <dbReference type="ARBA" id="ARBA00022840"/>
    </source>
</evidence>
<evidence type="ECO:0000256" key="3">
    <source>
        <dbReference type="ARBA" id="ARBA00023015"/>
    </source>
</evidence>
<dbReference type="Gene3D" id="1.10.8.60">
    <property type="match status" value="1"/>
</dbReference>
<dbReference type="InterPro" id="IPR025943">
    <property type="entry name" value="Sigma_54_int_dom_ATP-bd_2"/>
</dbReference>
<dbReference type="InterPro" id="IPR027417">
    <property type="entry name" value="P-loop_NTPase"/>
</dbReference>
<dbReference type="Proteomes" id="UP001165427">
    <property type="component" value="Unassembled WGS sequence"/>
</dbReference>
<sequence>MEPRPSAKPRIICVDKGRQLARQVLTIFGEENVTLAYERSLDEVLDRFERAVFDLMLFSSSVAHDHINNAMDILELVSAKCPATQILFLADPGRLKIAHQALRAGVFHYAVLPVSDEELKLLIETALEKAPQMGPNRLLKSEGERTTFESMVGRSAAMQHVYRQIRQAAATDIPVLLSGETGTGKELAARAIHELSARAMRPCVPVHIGSLPGDLVASELFGHESGAFTGATRQRKGSFEVADGGTVFLDEIATIDSKMQISLLRLLETQEFCRIGSQEVQSVDVRVIAATNADLAEEIRRGRFREDLYYRLDVLHLTMPPLRERHGDINLLVDHLIKEACDDFQKTIRGISSDFISCLEAYAWPGNVRELKNVIQRAVISCPGDILEPAQLPARISRLQNEDMTMTIRIGMSMEEVQKELIARTLQYTNYNRTRASEILGISRRSLYTKIQRFNLPAGKSEQLKK</sequence>
<dbReference type="InterPro" id="IPR002078">
    <property type="entry name" value="Sigma_54_int"/>
</dbReference>
<keyword evidence="8" id="KW-1185">Reference proteome</keyword>
<dbReference type="GO" id="GO:0005524">
    <property type="term" value="F:ATP binding"/>
    <property type="evidence" value="ECO:0007669"/>
    <property type="project" value="UniProtKB-KW"/>
</dbReference>
<keyword evidence="2" id="KW-0067">ATP-binding</keyword>
<dbReference type="AlphaFoldDB" id="A0AA41R8B8"/>
<keyword evidence="3" id="KW-0805">Transcription regulation</keyword>
<dbReference type="PROSITE" id="PS00676">
    <property type="entry name" value="SIGMA54_INTERACT_2"/>
    <property type="match status" value="1"/>
</dbReference>
<dbReference type="PRINTS" id="PR01590">
    <property type="entry name" value="HTHFIS"/>
</dbReference>
<dbReference type="InterPro" id="IPR002197">
    <property type="entry name" value="HTH_Fis"/>
</dbReference>
<name>A0AA41R8B8_9BACT</name>
<dbReference type="Pfam" id="PF00158">
    <property type="entry name" value="Sigma54_activat"/>
    <property type="match status" value="1"/>
</dbReference>
<dbReference type="SUPFAM" id="SSF52540">
    <property type="entry name" value="P-loop containing nucleoside triphosphate hydrolases"/>
    <property type="match status" value="1"/>
</dbReference>
<dbReference type="PROSITE" id="PS50045">
    <property type="entry name" value="SIGMA54_INTERACT_4"/>
    <property type="match status" value="1"/>
</dbReference>
<dbReference type="Gene3D" id="3.40.50.300">
    <property type="entry name" value="P-loop containing nucleotide triphosphate hydrolases"/>
    <property type="match status" value="1"/>
</dbReference>
<dbReference type="SUPFAM" id="SSF52172">
    <property type="entry name" value="CheY-like"/>
    <property type="match status" value="1"/>
</dbReference>
<evidence type="ECO:0000313" key="7">
    <source>
        <dbReference type="EMBL" id="MCJ8502885.1"/>
    </source>
</evidence>
<dbReference type="SMART" id="SM00382">
    <property type="entry name" value="AAA"/>
    <property type="match status" value="1"/>
</dbReference>
<dbReference type="PROSITE" id="PS00688">
    <property type="entry name" value="SIGMA54_INTERACT_3"/>
    <property type="match status" value="1"/>
</dbReference>
<evidence type="ECO:0000256" key="4">
    <source>
        <dbReference type="ARBA" id="ARBA00023125"/>
    </source>
</evidence>
<feature type="domain" description="Sigma-54 factor interaction" evidence="6">
    <location>
        <begin position="151"/>
        <end position="380"/>
    </location>
</feature>
<dbReference type="Gene3D" id="1.10.10.60">
    <property type="entry name" value="Homeodomain-like"/>
    <property type="match status" value="1"/>
</dbReference>
<reference evidence="7" key="1">
    <citation type="submission" date="2022-04" db="EMBL/GenBank/DDBJ databases">
        <title>Desulfatitalea alkaliphila sp. nov., a novel anaerobic sulfate-reducing bacterium isolated from terrestrial mud volcano, Taman Peninsula, Russia.</title>
        <authorList>
            <person name="Khomyakova M.A."/>
            <person name="Merkel A.Y."/>
            <person name="Slobodkin A.I."/>
        </authorList>
    </citation>
    <scope>NUCLEOTIDE SEQUENCE</scope>
    <source>
        <strain evidence="7">M08but</strain>
    </source>
</reference>
<dbReference type="EMBL" id="JALJRB010000036">
    <property type="protein sequence ID" value="MCJ8502885.1"/>
    <property type="molecule type" value="Genomic_DNA"/>
</dbReference>
<dbReference type="InterPro" id="IPR009057">
    <property type="entry name" value="Homeodomain-like_sf"/>
</dbReference>
<gene>
    <name evidence="7" type="ORF">MRX98_20080</name>
</gene>
<keyword evidence="5" id="KW-0804">Transcription</keyword>
<protein>
    <submittedName>
        <fullName evidence="7">Sigma-54 dependent transcriptional regulator</fullName>
    </submittedName>
</protein>
<dbReference type="InterPro" id="IPR003593">
    <property type="entry name" value="AAA+_ATPase"/>
</dbReference>
<dbReference type="PANTHER" id="PTHR32071">
    <property type="entry name" value="TRANSCRIPTIONAL REGULATORY PROTEIN"/>
    <property type="match status" value="1"/>
</dbReference>